<accession>A0A6J5T813</accession>
<gene>
    <name evidence="1" type="ORF">UFOVP22_28</name>
</gene>
<dbReference type="EMBL" id="LR797818">
    <property type="protein sequence ID" value="CAB4240923.1"/>
    <property type="molecule type" value="Genomic_DNA"/>
</dbReference>
<proteinExistence type="predicted"/>
<protein>
    <submittedName>
        <fullName evidence="1">Uncharacterized protein</fullName>
    </submittedName>
</protein>
<organism evidence="1">
    <name type="scientific">uncultured Caudovirales phage</name>
    <dbReference type="NCBI Taxonomy" id="2100421"/>
    <lineage>
        <taxon>Viruses</taxon>
        <taxon>Duplodnaviria</taxon>
        <taxon>Heunggongvirae</taxon>
        <taxon>Uroviricota</taxon>
        <taxon>Caudoviricetes</taxon>
        <taxon>Peduoviridae</taxon>
        <taxon>Maltschvirus</taxon>
        <taxon>Maltschvirus maltsch</taxon>
    </lineage>
</organism>
<evidence type="ECO:0000313" key="1">
    <source>
        <dbReference type="EMBL" id="CAB4240923.1"/>
    </source>
</evidence>
<reference evidence="1" key="1">
    <citation type="submission" date="2020-05" db="EMBL/GenBank/DDBJ databases">
        <authorList>
            <person name="Chiriac C."/>
            <person name="Salcher M."/>
            <person name="Ghai R."/>
            <person name="Kavagutti S V."/>
        </authorList>
    </citation>
    <scope>NUCLEOTIDE SEQUENCE</scope>
</reference>
<sequence>MNEFSYLNAPVCKDELTVLMNNMEYRTCIIKPFLDLYNLFFTDCTYPAQNAYCDRNSIIKWKITDKMQ</sequence>
<name>A0A6J5T813_9CAUD</name>